<accession>A0A6C0JKR2</accession>
<evidence type="ECO:0008006" key="2">
    <source>
        <dbReference type="Google" id="ProtNLM"/>
    </source>
</evidence>
<reference evidence="1" key="1">
    <citation type="journal article" date="2020" name="Nature">
        <title>Giant virus diversity and host interactions through global metagenomics.</title>
        <authorList>
            <person name="Schulz F."/>
            <person name="Roux S."/>
            <person name="Paez-Espino D."/>
            <person name="Jungbluth S."/>
            <person name="Walsh D.A."/>
            <person name="Denef V.J."/>
            <person name="McMahon K.D."/>
            <person name="Konstantinidis K.T."/>
            <person name="Eloe-Fadrosh E.A."/>
            <person name="Kyrpides N.C."/>
            <person name="Woyke T."/>
        </authorList>
    </citation>
    <scope>NUCLEOTIDE SEQUENCE</scope>
    <source>
        <strain evidence="1">GVMAG-M-3300027708-5</strain>
    </source>
</reference>
<organism evidence="1">
    <name type="scientific">viral metagenome</name>
    <dbReference type="NCBI Taxonomy" id="1070528"/>
    <lineage>
        <taxon>unclassified sequences</taxon>
        <taxon>metagenomes</taxon>
        <taxon>organismal metagenomes</taxon>
    </lineage>
</organism>
<evidence type="ECO:0000313" key="1">
    <source>
        <dbReference type="EMBL" id="QHU05057.1"/>
    </source>
</evidence>
<dbReference type="EMBL" id="MN740406">
    <property type="protein sequence ID" value="QHU05057.1"/>
    <property type="molecule type" value="Genomic_DNA"/>
</dbReference>
<protein>
    <recommendedName>
        <fullName evidence="2">Glycylpeptide N-tetradecanoyltransferase</fullName>
    </recommendedName>
</protein>
<dbReference type="AlphaFoldDB" id="A0A6C0JKR2"/>
<name>A0A6C0JKR2_9ZZZZ</name>
<proteinExistence type="predicted"/>
<sequence>MNQTEKEAVIDVLQCYYIPSESIIHTLKDLDLDAVLSGQLETSYISRYIENEYKAITINESGENAEILTIPKTIGTMCSHSLQFHFREPTQKSIGYVDIPIYFIDYLCVNRKKDIKTLSRKLLQTHEYNQRLRNPKVLVSLLKKEIELFDGIIPLVEYPTFTFELRNIHFPPLPPHFEVLEINPENLDILLDFLFVQKQTPVFEIMIYPDIGNITALIKRRLLHIYCLRNGSEIYGIYFLKDAKMQYENDQEINTLQLVGSMANSDSLELFYLGYLHGLRQLIKRNITFKYIMMELLGHNCALFNFWREKHTPINNSETAYYLYNMVYPISPLGKERCFILT</sequence>